<evidence type="ECO:0000313" key="1">
    <source>
        <dbReference type="EMBL" id="MFD0961620.1"/>
    </source>
</evidence>
<accession>A0ABW3HVT5</accession>
<name>A0ABW3HVT5_9BACL</name>
<dbReference type="EMBL" id="JBHTJZ010000060">
    <property type="protein sequence ID" value="MFD0961620.1"/>
    <property type="molecule type" value="Genomic_DNA"/>
</dbReference>
<organism evidence="1 2">
    <name type="scientific">Paenibacillus chungangensis</name>
    <dbReference type="NCBI Taxonomy" id="696535"/>
    <lineage>
        <taxon>Bacteria</taxon>
        <taxon>Bacillati</taxon>
        <taxon>Bacillota</taxon>
        <taxon>Bacilli</taxon>
        <taxon>Bacillales</taxon>
        <taxon>Paenibacillaceae</taxon>
        <taxon>Paenibacillus</taxon>
    </lineage>
</organism>
<gene>
    <name evidence="1" type="ORF">ACFQ2I_19930</name>
</gene>
<protein>
    <submittedName>
        <fullName evidence="1">Uncharacterized protein</fullName>
    </submittedName>
</protein>
<evidence type="ECO:0000313" key="2">
    <source>
        <dbReference type="Proteomes" id="UP001596989"/>
    </source>
</evidence>
<sequence length="50" mass="5750">MAGRLYASQWRSLRTGAKLQKKLRTKEQENKDLSREFIRKETALAEAGAL</sequence>
<proteinExistence type="predicted"/>
<dbReference type="RefSeq" id="WP_377567367.1">
    <property type="nucleotide sequence ID" value="NZ_JBHTJZ010000060.1"/>
</dbReference>
<dbReference type="Proteomes" id="UP001596989">
    <property type="component" value="Unassembled WGS sequence"/>
</dbReference>
<reference evidence="2" key="1">
    <citation type="journal article" date="2019" name="Int. J. Syst. Evol. Microbiol.">
        <title>The Global Catalogue of Microorganisms (GCM) 10K type strain sequencing project: providing services to taxonomists for standard genome sequencing and annotation.</title>
        <authorList>
            <consortium name="The Broad Institute Genomics Platform"/>
            <consortium name="The Broad Institute Genome Sequencing Center for Infectious Disease"/>
            <person name="Wu L."/>
            <person name="Ma J."/>
        </authorList>
    </citation>
    <scope>NUCLEOTIDE SEQUENCE [LARGE SCALE GENOMIC DNA]</scope>
    <source>
        <strain evidence="2">CCUG 59129</strain>
    </source>
</reference>
<comment type="caution">
    <text evidence="1">The sequence shown here is derived from an EMBL/GenBank/DDBJ whole genome shotgun (WGS) entry which is preliminary data.</text>
</comment>
<keyword evidence="2" id="KW-1185">Reference proteome</keyword>